<protein>
    <recommendedName>
        <fullName evidence="4">DUF2388 domain-containing protein</fullName>
    </recommendedName>
</protein>
<keyword evidence="1" id="KW-0732">Signal</keyword>
<evidence type="ECO:0000313" key="2">
    <source>
        <dbReference type="EMBL" id="MBB1087577.1"/>
    </source>
</evidence>
<organism evidence="2 3">
    <name type="scientific">Marilutibacter penaei</name>
    <dbReference type="NCBI Taxonomy" id="2759900"/>
    <lineage>
        <taxon>Bacteria</taxon>
        <taxon>Pseudomonadati</taxon>
        <taxon>Pseudomonadota</taxon>
        <taxon>Gammaproteobacteria</taxon>
        <taxon>Lysobacterales</taxon>
        <taxon>Lysobacteraceae</taxon>
        <taxon>Marilutibacter</taxon>
    </lineage>
</organism>
<dbReference type="Proteomes" id="UP000552587">
    <property type="component" value="Unassembled WGS sequence"/>
</dbReference>
<keyword evidence="3" id="KW-1185">Reference proteome</keyword>
<accession>A0A7W3U276</accession>
<feature type="chain" id="PRO_5031234451" description="DUF2388 domain-containing protein" evidence="1">
    <location>
        <begin position="21"/>
        <end position="130"/>
    </location>
</feature>
<reference evidence="2 3" key="1">
    <citation type="submission" date="2020-07" db="EMBL/GenBank/DDBJ databases">
        <authorList>
            <person name="Xu S."/>
            <person name="Li A."/>
        </authorList>
    </citation>
    <scope>NUCLEOTIDE SEQUENCE [LARGE SCALE GENOMIC DNA]</scope>
    <source>
        <strain evidence="2 3">SG-8</strain>
    </source>
</reference>
<evidence type="ECO:0000256" key="1">
    <source>
        <dbReference type="SAM" id="SignalP"/>
    </source>
</evidence>
<dbReference type="EMBL" id="JACHTE010000002">
    <property type="protein sequence ID" value="MBB1087577.1"/>
    <property type="molecule type" value="Genomic_DNA"/>
</dbReference>
<evidence type="ECO:0008006" key="4">
    <source>
        <dbReference type="Google" id="ProtNLM"/>
    </source>
</evidence>
<feature type="signal peptide" evidence="1">
    <location>
        <begin position="1"/>
        <end position="20"/>
    </location>
</feature>
<dbReference type="AlphaFoldDB" id="A0A7W3U276"/>
<evidence type="ECO:0000313" key="3">
    <source>
        <dbReference type="Proteomes" id="UP000552587"/>
    </source>
</evidence>
<proteinExistence type="predicted"/>
<name>A0A7W3U276_9GAMM</name>
<gene>
    <name evidence="2" type="ORF">H4F99_03635</name>
</gene>
<sequence length="130" mass="14022">MSRITLTLAGLCLACGLTFAAPLANAQEATSARDAVVDGDMWLASSPEIRKAFLIGAGNMIAMEVAYAQRRSQAVSPASERTRQAVANLSLDQLSDRVTRWYQANPERHDVPVMGVIWLDVVRAGNPTAH</sequence>
<comment type="caution">
    <text evidence="2">The sequence shown here is derived from an EMBL/GenBank/DDBJ whole genome shotgun (WGS) entry which is preliminary data.</text>
</comment>
<dbReference type="RefSeq" id="WP_182668359.1">
    <property type="nucleotide sequence ID" value="NZ_JACHTE010000002.1"/>
</dbReference>